<evidence type="ECO:0000256" key="6">
    <source>
        <dbReference type="ARBA" id="ARBA00022679"/>
    </source>
</evidence>
<comment type="function">
    <text evidence="2 11">Catalyzes the insertion of molybdate into adenylated molybdopterin with the concomitant release of AMP.</text>
</comment>
<dbReference type="GO" id="GO:0006777">
    <property type="term" value="P:Mo-molybdopterin cofactor biosynthetic process"/>
    <property type="evidence" value="ECO:0007669"/>
    <property type="project" value="UniProtKB-UniRule"/>
</dbReference>
<dbReference type="InterPro" id="IPR036688">
    <property type="entry name" value="MoeA_C_domain_IV_sf"/>
</dbReference>
<evidence type="ECO:0000256" key="8">
    <source>
        <dbReference type="ARBA" id="ARBA00022842"/>
    </source>
</evidence>
<evidence type="ECO:0000256" key="10">
    <source>
        <dbReference type="ARBA" id="ARBA00047317"/>
    </source>
</evidence>
<dbReference type="InterPro" id="IPR001453">
    <property type="entry name" value="MoaB/Mog_dom"/>
</dbReference>
<evidence type="ECO:0000256" key="1">
    <source>
        <dbReference type="ARBA" id="ARBA00001946"/>
    </source>
</evidence>
<dbReference type="Gene3D" id="2.170.190.11">
    <property type="entry name" value="Molybdopterin biosynthesis moea protein, domain 3"/>
    <property type="match status" value="1"/>
</dbReference>
<evidence type="ECO:0000313" key="13">
    <source>
        <dbReference type="EMBL" id="ASJ75032.1"/>
    </source>
</evidence>
<evidence type="ECO:0000256" key="3">
    <source>
        <dbReference type="ARBA" id="ARBA00005046"/>
    </source>
</evidence>
<comment type="pathway">
    <text evidence="3 11">Cofactor biosynthesis; molybdopterin biosynthesis.</text>
</comment>
<evidence type="ECO:0000256" key="2">
    <source>
        <dbReference type="ARBA" id="ARBA00002901"/>
    </source>
</evidence>
<evidence type="ECO:0000256" key="5">
    <source>
        <dbReference type="ARBA" id="ARBA00022505"/>
    </source>
</evidence>
<dbReference type="AlphaFoldDB" id="A0A2Z2NTZ0"/>
<reference evidence="13 14" key="1">
    <citation type="submission" date="2016-12" db="EMBL/GenBank/DDBJ databases">
        <authorList>
            <person name="Song W.-J."/>
            <person name="Kurnit D.M."/>
        </authorList>
    </citation>
    <scope>NUCLEOTIDE SEQUENCE [LARGE SCALE GENOMIC DNA]</scope>
    <source>
        <strain evidence="13 14">IMCC3135</strain>
    </source>
</reference>
<evidence type="ECO:0000256" key="7">
    <source>
        <dbReference type="ARBA" id="ARBA00022723"/>
    </source>
</evidence>
<dbReference type="Pfam" id="PF03454">
    <property type="entry name" value="MoeA_C"/>
    <property type="match status" value="1"/>
</dbReference>
<dbReference type="PANTHER" id="PTHR10192">
    <property type="entry name" value="MOLYBDOPTERIN BIOSYNTHESIS PROTEIN"/>
    <property type="match status" value="1"/>
</dbReference>
<dbReference type="GO" id="GO:0005829">
    <property type="term" value="C:cytosol"/>
    <property type="evidence" value="ECO:0007669"/>
    <property type="project" value="TreeGrafter"/>
</dbReference>
<protein>
    <recommendedName>
        <fullName evidence="11">Molybdopterin molybdenumtransferase</fullName>
        <ecNumber evidence="11">2.10.1.1</ecNumber>
    </recommendedName>
</protein>
<keyword evidence="8 11" id="KW-0460">Magnesium</keyword>
<gene>
    <name evidence="13" type="primary">moeA_1</name>
    <name evidence="13" type="ORF">IMCC3135_24840</name>
</gene>
<dbReference type="RefSeq" id="WP_088919993.1">
    <property type="nucleotide sequence ID" value="NZ_CP018632.1"/>
</dbReference>
<dbReference type="Gene3D" id="2.40.340.10">
    <property type="entry name" value="MoeA, C-terminal, domain IV"/>
    <property type="match status" value="1"/>
</dbReference>
<keyword evidence="14" id="KW-1185">Reference proteome</keyword>
<evidence type="ECO:0000256" key="11">
    <source>
        <dbReference type="RuleBase" id="RU365090"/>
    </source>
</evidence>
<dbReference type="SMART" id="SM00852">
    <property type="entry name" value="MoCF_biosynth"/>
    <property type="match status" value="1"/>
</dbReference>
<feature type="domain" description="MoaB/Mog" evidence="12">
    <location>
        <begin position="198"/>
        <end position="340"/>
    </location>
</feature>
<dbReference type="OrthoDB" id="9804758at2"/>
<dbReference type="Pfam" id="PF00994">
    <property type="entry name" value="MoCF_biosynth"/>
    <property type="match status" value="1"/>
</dbReference>
<organism evidence="13 14">
    <name type="scientific">Granulosicoccus antarcticus IMCC3135</name>
    <dbReference type="NCBI Taxonomy" id="1192854"/>
    <lineage>
        <taxon>Bacteria</taxon>
        <taxon>Pseudomonadati</taxon>
        <taxon>Pseudomonadota</taxon>
        <taxon>Gammaproteobacteria</taxon>
        <taxon>Chromatiales</taxon>
        <taxon>Granulosicoccaceae</taxon>
        <taxon>Granulosicoccus</taxon>
    </lineage>
</organism>
<dbReference type="InterPro" id="IPR036135">
    <property type="entry name" value="MoeA_linker/N_sf"/>
</dbReference>
<dbReference type="CDD" id="cd00887">
    <property type="entry name" value="MoeA"/>
    <property type="match status" value="1"/>
</dbReference>
<dbReference type="InterPro" id="IPR005110">
    <property type="entry name" value="MoeA_linker/N"/>
</dbReference>
<evidence type="ECO:0000256" key="9">
    <source>
        <dbReference type="ARBA" id="ARBA00023150"/>
    </source>
</evidence>
<dbReference type="InterPro" id="IPR038987">
    <property type="entry name" value="MoeA-like"/>
</dbReference>
<keyword evidence="7 11" id="KW-0479">Metal-binding</keyword>
<dbReference type="FunFam" id="3.40.980.10:FF:000004">
    <property type="entry name" value="Molybdopterin molybdenumtransferase"/>
    <property type="match status" value="1"/>
</dbReference>
<keyword evidence="6 11" id="KW-0808">Transferase</keyword>
<accession>A0A2Z2NTZ0</accession>
<dbReference type="SUPFAM" id="SSF63867">
    <property type="entry name" value="MoeA C-terminal domain-like"/>
    <property type="match status" value="1"/>
</dbReference>
<dbReference type="GO" id="GO:0046872">
    <property type="term" value="F:metal ion binding"/>
    <property type="evidence" value="ECO:0007669"/>
    <property type="project" value="UniProtKB-UniRule"/>
</dbReference>
<dbReference type="Gene3D" id="3.40.980.10">
    <property type="entry name" value="MoaB/Mog-like domain"/>
    <property type="match status" value="1"/>
</dbReference>
<evidence type="ECO:0000259" key="12">
    <source>
        <dbReference type="SMART" id="SM00852"/>
    </source>
</evidence>
<dbReference type="KEGG" id="gai:IMCC3135_24840"/>
<evidence type="ECO:0000256" key="4">
    <source>
        <dbReference type="ARBA" id="ARBA00010763"/>
    </source>
</evidence>
<comment type="catalytic activity">
    <reaction evidence="10">
        <text>adenylyl-molybdopterin + molybdate = Mo-molybdopterin + AMP + H(+)</text>
        <dbReference type="Rhea" id="RHEA:35047"/>
        <dbReference type="ChEBI" id="CHEBI:15378"/>
        <dbReference type="ChEBI" id="CHEBI:36264"/>
        <dbReference type="ChEBI" id="CHEBI:62727"/>
        <dbReference type="ChEBI" id="CHEBI:71302"/>
        <dbReference type="ChEBI" id="CHEBI:456215"/>
        <dbReference type="EC" id="2.10.1.1"/>
    </reaction>
</comment>
<sequence>MIEKQPSCDDVLEPALLPVEEARRRLFASLQPIDESLELHIAQALNRVLAEDVTSAVNVPPQANSAMDGYALSRTSIPDNGEAALTVIGTAWAGKPFDTRVETGQAVRIFTGGIMPEGCDTVVIQEHVRARQASDSEAGSIDIDHHVVAGKNVRQAGEDVARGQVILQQGRKLQAADIGVLASLGIAHVRVIRPLKVAFFSTGDELRSLEEHEAGTDLEPGMLFDSNRYTMAALLAGLHVDFIDMGIVRDNEADTRQAMLDAAAAADVVITSGGVSAGEADYVTRAFHDIGQVSFWKLAMRPGRPLAYGQIGSAAFFGLPGNPVAVMVTFLEFVQPALKHLAGMSELDPLLLPARSLSSLRKSAGRVEYQRGVMSLDSQGELVVESTGKQGAGRLSSMSLANCLIVIASEIDGVQAGDRVQVQPFHGLLPG</sequence>
<dbReference type="Proteomes" id="UP000250079">
    <property type="component" value="Chromosome"/>
</dbReference>
<name>A0A2Z2NTZ0_9GAMM</name>
<proteinExistence type="inferred from homology"/>
<dbReference type="InterPro" id="IPR005111">
    <property type="entry name" value="MoeA_C_domain_IV"/>
</dbReference>
<dbReference type="NCBIfam" id="NF045515">
    <property type="entry name" value="Glp_gephyrin"/>
    <property type="match status" value="1"/>
</dbReference>
<keyword evidence="5 11" id="KW-0500">Molybdenum</keyword>
<dbReference type="SUPFAM" id="SSF63882">
    <property type="entry name" value="MoeA N-terminal region -like"/>
    <property type="match status" value="1"/>
</dbReference>
<dbReference type="PANTHER" id="PTHR10192:SF5">
    <property type="entry name" value="GEPHYRIN"/>
    <property type="match status" value="1"/>
</dbReference>
<comment type="cofactor">
    <cofactor evidence="1 11">
        <name>Mg(2+)</name>
        <dbReference type="ChEBI" id="CHEBI:18420"/>
    </cofactor>
</comment>
<dbReference type="GO" id="GO:0061599">
    <property type="term" value="F:molybdopterin molybdotransferase activity"/>
    <property type="evidence" value="ECO:0007669"/>
    <property type="project" value="UniProtKB-UniRule"/>
</dbReference>
<dbReference type="SUPFAM" id="SSF53218">
    <property type="entry name" value="Molybdenum cofactor biosynthesis proteins"/>
    <property type="match status" value="1"/>
</dbReference>
<dbReference type="UniPathway" id="UPA00344"/>
<dbReference type="InterPro" id="IPR036425">
    <property type="entry name" value="MoaB/Mog-like_dom_sf"/>
</dbReference>
<dbReference type="EC" id="2.10.1.1" evidence="11"/>
<dbReference type="NCBIfam" id="TIGR00177">
    <property type="entry name" value="molyb_syn"/>
    <property type="match status" value="1"/>
</dbReference>
<evidence type="ECO:0000313" key="14">
    <source>
        <dbReference type="Proteomes" id="UP000250079"/>
    </source>
</evidence>
<comment type="similarity">
    <text evidence="4 11">Belongs to the MoeA family.</text>
</comment>
<dbReference type="Gene3D" id="3.90.105.10">
    <property type="entry name" value="Molybdopterin biosynthesis moea protein, domain 2"/>
    <property type="match status" value="1"/>
</dbReference>
<keyword evidence="9 11" id="KW-0501">Molybdenum cofactor biosynthesis</keyword>
<dbReference type="EMBL" id="CP018632">
    <property type="protein sequence ID" value="ASJ75032.1"/>
    <property type="molecule type" value="Genomic_DNA"/>
</dbReference>
<dbReference type="Pfam" id="PF03453">
    <property type="entry name" value="MoeA_N"/>
    <property type="match status" value="1"/>
</dbReference>